<evidence type="ECO:0000313" key="2">
    <source>
        <dbReference type="Proteomes" id="UP000003879"/>
    </source>
</evidence>
<proteinExistence type="predicted"/>
<comment type="caution">
    <text evidence="1">The sequence shown here is derived from an EMBL/GenBank/DDBJ whole genome shotgun (WGS) entry which is preliminary data.</text>
</comment>
<gene>
    <name evidence="1" type="ORF">HMPREF1056_03924</name>
</gene>
<dbReference type="SUPFAM" id="SSF55729">
    <property type="entry name" value="Acyl-CoA N-acyltransferases (Nat)"/>
    <property type="match status" value="1"/>
</dbReference>
<dbReference type="InterPro" id="IPR016181">
    <property type="entry name" value="Acyl_CoA_acyltransferase"/>
</dbReference>
<dbReference type="HOGENOM" id="CLU_013985_13_0_10"/>
<sequence length="190" mass="21839">MNKKFKFCETLCYFVVPPKNGIIMNITIRPTRLEELGQVMPFYERARRFMATNGNANQWINGYPSPDDIRQDIENGSSYVFVNENQELEGCFAFIRGEDPNYKVIKDGAWLNDAPYGVIHRIASGGRVKGLMDLCLEWCSSHCPNLRVDTHRDNKVLQNILLKNGFTYCGIIYVKNGTERLAYQRTAVTR</sequence>
<accession>A0A0E2AL35</accession>
<evidence type="ECO:0000313" key="1">
    <source>
        <dbReference type="EMBL" id="EIY91141.1"/>
    </source>
</evidence>
<evidence type="ECO:0008006" key="3">
    <source>
        <dbReference type="Google" id="ProtNLM"/>
    </source>
</evidence>
<dbReference type="AlphaFoldDB" id="A0A0E2AL35"/>
<organism evidence="1 2">
    <name type="scientific">Bacteroides fragilis CL07T12C05</name>
    <dbReference type="NCBI Taxonomy" id="997883"/>
    <lineage>
        <taxon>Bacteria</taxon>
        <taxon>Pseudomonadati</taxon>
        <taxon>Bacteroidota</taxon>
        <taxon>Bacteroidia</taxon>
        <taxon>Bacteroidales</taxon>
        <taxon>Bacteroidaceae</taxon>
        <taxon>Bacteroides</taxon>
    </lineage>
</organism>
<dbReference type="EMBL" id="AGXN01000022">
    <property type="protein sequence ID" value="EIY91141.1"/>
    <property type="molecule type" value="Genomic_DNA"/>
</dbReference>
<protein>
    <recommendedName>
        <fullName evidence="3">N-acetyltransferase domain-containing protein</fullName>
    </recommendedName>
</protein>
<name>A0A0E2AL35_BACFG</name>
<dbReference type="Proteomes" id="UP000003879">
    <property type="component" value="Unassembled WGS sequence"/>
</dbReference>
<reference evidence="1 2" key="1">
    <citation type="submission" date="2012-02" db="EMBL/GenBank/DDBJ databases">
        <title>The Genome Sequence of Bacteroides fragilis CL07T12C05.</title>
        <authorList>
            <consortium name="The Broad Institute Genome Sequencing Platform"/>
            <person name="Earl A."/>
            <person name="Ward D."/>
            <person name="Feldgarden M."/>
            <person name="Gevers D."/>
            <person name="Zitomersky N.L."/>
            <person name="Coyne M.J."/>
            <person name="Comstock L.E."/>
            <person name="Young S.K."/>
            <person name="Zeng Q."/>
            <person name="Gargeya S."/>
            <person name="Fitzgerald M."/>
            <person name="Haas B."/>
            <person name="Abouelleil A."/>
            <person name="Alvarado L."/>
            <person name="Arachchi H.M."/>
            <person name="Berlin A."/>
            <person name="Chapman S.B."/>
            <person name="Gearin G."/>
            <person name="Goldberg J."/>
            <person name="Griggs A."/>
            <person name="Gujja S."/>
            <person name="Hansen M."/>
            <person name="Heiman D."/>
            <person name="Howarth C."/>
            <person name="Larimer J."/>
            <person name="Lui A."/>
            <person name="MacDonald P.J.P."/>
            <person name="McCowen C."/>
            <person name="Montmayeur A."/>
            <person name="Murphy C."/>
            <person name="Neiman D."/>
            <person name="Pearson M."/>
            <person name="Priest M."/>
            <person name="Roberts A."/>
            <person name="Saif S."/>
            <person name="Shea T."/>
            <person name="Sisk P."/>
            <person name="Stolte C."/>
            <person name="Sykes S."/>
            <person name="Wortman J."/>
            <person name="Nusbaum C."/>
            <person name="Birren B."/>
        </authorList>
    </citation>
    <scope>NUCLEOTIDE SEQUENCE [LARGE SCALE GENOMIC DNA]</scope>
    <source>
        <strain evidence="1 2">CL07T12C05</strain>
    </source>
</reference>
<dbReference type="Gene3D" id="3.40.630.30">
    <property type="match status" value="1"/>
</dbReference>
<dbReference type="PATRIC" id="fig|997883.3.peg.4150"/>